<evidence type="ECO:0000256" key="1">
    <source>
        <dbReference type="SAM" id="MobiDB-lite"/>
    </source>
</evidence>
<dbReference type="Pfam" id="PF02566">
    <property type="entry name" value="OsmC"/>
    <property type="match status" value="1"/>
</dbReference>
<evidence type="ECO:0000313" key="2">
    <source>
        <dbReference type="EMBL" id="QGW27826.1"/>
    </source>
</evidence>
<dbReference type="InterPro" id="IPR036102">
    <property type="entry name" value="OsmC/Ohrsf"/>
</dbReference>
<evidence type="ECO:0000313" key="3">
    <source>
        <dbReference type="Proteomes" id="UP000426027"/>
    </source>
</evidence>
<protein>
    <submittedName>
        <fullName evidence="2">OsmC family peroxiredoxin</fullName>
    </submittedName>
</protein>
<name>A0A6I6G589_9BACT</name>
<dbReference type="Proteomes" id="UP000426027">
    <property type="component" value="Chromosome"/>
</dbReference>
<dbReference type="EMBL" id="CP046566">
    <property type="protein sequence ID" value="QGW27826.1"/>
    <property type="molecule type" value="Genomic_DNA"/>
</dbReference>
<dbReference type="RefSeq" id="WP_157477958.1">
    <property type="nucleotide sequence ID" value="NZ_CP046566.1"/>
</dbReference>
<feature type="compositionally biased region" description="Basic and acidic residues" evidence="1">
    <location>
        <begin position="30"/>
        <end position="40"/>
    </location>
</feature>
<keyword evidence="3" id="KW-1185">Reference proteome</keyword>
<dbReference type="InterPro" id="IPR003718">
    <property type="entry name" value="OsmC/Ohr_fam"/>
</dbReference>
<dbReference type="PANTHER" id="PTHR39624">
    <property type="entry name" value="PROTEIN INVOLVED IN RIMO-MEDIATED BETA-METHYLTHIOLATION OF RIBOSOMAL PROTEIN S12 YCAO"/>
    <property type="match status" value="1"/>
</dbReference>
<organism evidence="2 3">
    <name type="scientific">Phnomibacter ginsenosidimutans</name>
    <dbReference type="NCBI Taxonomy" id="2676868"/>
    <lineage>
        <taxon>Bacteria</taxon>
        <taxon>Pseudomonadati</taxon>
        <taxon>Bacteroidota</taxon>
        <taxon>Chitinophagia</taxon>
        <taxon>Chitinophagales</taxon>
        <taxon>Chitinophagaceae</taxon>
        <taxon>Phnomibacter</taxon>
    </lineage>
</organism>
<dbReference type="PANTHER" id="PTHR39624:SF2">
    <property type="entry name" value="OSMC-LIKE PROTEIN"/>
    <property type="match status" value="1"/>
</dbReference>
<gene>
    <name evidence="2" type="ORF">GLV81_06705</name>
</gene>
<dbReference type="AlphaFoldDB" id="A0A6I6G589"/>
<accession>A0A6I6G589</accession>
<reference evidence="2 3" key="1">
    <citation type="submission" date="2019-11" db="EMBL/GenBank/DDBJ databases">
        <authorList>
            <person name="Im W.T."/>
        </authorList>
    </citation>
    <scope>NUCLEOTIDE SEQUENCE [LARGE SCALE GENOMIC DNA]</scope>
    <source>
        <strain evidence="2 3">SB-02</strain>
    </source>
</reference>
<dbReference type="Gene3D" id="3.30.300.20">
    <property type="match status" value="1"/>
</dbReference>
<dbReference type="SUPFAM" id="SSF82784">
    <property type="entry name" value="OsmC-like"/>
    <property type="match status" value="1"/>
</dbReference>
<sequence>MTASLIYNGALRCTAVHNQSGSGIETDAPTDNRGKGERFSPTDLTATSLGLCLITTMAIKATDMGIELAGATVDVQKHMSKEPPRRIVKIEVWVKLPALEITDKDRQILEAAGNACPVARSLHPDLEQVISYQWG</sequence>
<proteinExistence type="predicted"/>
<feature type="region of interest" description="Disordered" evidence="1">
    <location>
        <begin position="20"/>
        <end position="40"/>
    </location>
</feature>
<dbReference type="InterPro" id="IPR015946">
    <property type="entry name" value="KH_dom-like_a/b"/>
</dbReference>
<dbReference type="KEGG" id="fls:GLV81_06705"/>